<dbReference type="CDD" id="cd06782">
    <property type="entry name" value="cpPDZ_CPP-like"/>
    <property type="match status" value="1"/>
</dbReference>
<name>A6EUG1_9GAMM</name>
<dbReference type="GO" id="GO:0007165">
    <property type="term" value="P:signal transduction"/>
    <property type="evidence" value="ECO:0007669"/>
    <property type="project" value="TreeGrafter"/>
</dbReference>
<evidence type="ECO:0000256" key="1">
    <source>
        <dbReference type="ARBA" id="ARBA00009179"/>
    </source>
</evidence>
<dbReference type="InterPro" id="IPR001478">
    <property type="entry name" value="PDZ"/>
</dbReference>
<evidence type="ECO:0000256" key="2">
    <source>
        <dbReference type="ARBA" id="ARBA00022670"/>
    </source>
</evidence>
<evidence type="ECO:0000256" key="5">
    <source>
        <dbReference type="RuleBase" id="RU004404"/>
    </source>
</evidence>
<evidence type="ECO:0000259" key="6">
    <source>
        <dbReference type="PROSITE" id="PS50106"/>
    </source>
</evidence>
<dbReference type="SMART" id="SM00228">
    <property type="entry name" value="PDZ"/>
    <property type="match status" value="1"/>
</dbReference>
<dbReference type="NCBIfam" id="TIGR00225">
    <property type="entry name" value="prc"/>
    <property type="match status" value="1"/>
</dbReference>
<comment type="caution">
    <text evidence="7">The sequence shown here is derived from an EMBL/GenBank/DDBJ whole genome shotgun (WGS) entry which is preliminary data.</text>
</comment>
<dbReference type="GO" id="GO:0030288">
    <property type="term" value="C:outer membrane-bounded periplasmic space"/>
    <property type="evidence" value="ECO:0007669"/>
    <property type="project" value="TreeGrafter"/>
</dbReference>
<evidence type="ECO:0000313" key="8">
    <source>
        <dbReference type="Proteomes" id="UP000005856"/>
    </source>
</evidence>
<dbReference type="eggNOG" id="COG0793">
    <property type="taxonomic scope" value="Bacteria"/>
</dbReference>
<dbReference type="InterPro" id="IPR005151">
    <property type="entry name" value="Tail-specific_protease"/>
</dbReference>
<dbReference type="GO" id="GO:0004175">
    <property type="term" value="F:endopeptidase activity"/>
    <property type="evidence" value="ECO:0007669"/>
    <property type="project" value="TreeGrafter"/>
</dbReference>
<dbReference type="InterPro" id="IPR040573">
    <property type="entry name" value="TSP_N"/>
</dbReference>
<dbReference type="InterPro" id="IPR004447">
    <property type="entry name" value="Peptidase_S41A"/>
</dbReference>
<comment type="similarity">
    <text evidence="1 5">Belongs to the peptidase S41A family.</text>
</comment>
<dbReference type="PANTHER" id="PTHR32060">
    <property type="entry name" value="TAIL-SPECIFIC PROTEASE"/>
    <property type="match status" value="1"/>
</dbReference>
<dbReference type="Pfam" id="PF03572">
    <property type="entry name" value="Peptidase_S41"/>
    <property type="match status" value="1"/>
</dbReference>
<dbReference type="SUPFAM" id="SSF52096">
    <property type="entry name" value="ClpP/crotonase"/>
    <property type="match status" value="1"/>
</dbReference>
<proteinExistence type="inferred from homology"/>
<evidence type="ECO:0000256" key="3">
    <source>
        <dbReference type="ARBA" id="ARBA00022801"/>
    </source>
</evidence>
<organism evidence="7 8">
    <name type="scientific">Marinobacter algicola DG893</name>
    <dbReference type="NCBI Taxonomy" id="443152"/>
    <lineage>
        <taxon>Bacteria</taxon>
        <taxon>Pseudomonadati</taxon>
        <taxon>Pseudomonadota</taxon>
        <taxon>Gammaproteobacteria</taxon>
        <taxon>Pseudomonadales</taxon>
        <taxon>Marinobacteraceae</taxon>
        <taxon>Marinobacter</taxon>
    </lineage>
</organism>
<dbReference type="Gene3D" id="3.90.226.10">
    <property type="entry name" value="2-enoyl-CoA Hydratase, Chain A, domain 1"/>
    <property type="match status" value="1"/>
</dbReference>
<dbReference type="EMBL" id="ABCP01000001">
    <property type="protein sequence ID" value="EDM49460.1"/>
    <property type="molecule type" value="Genomic_DNA"/>
</dbReference>
<dbReference type="SMART" id="SM00245">
    <property type="entry name" value="TSPc"/>
    <property type="match status" value="1"/>
</dbReference>
<dbReference type="GO" id="GO:0008236">
    <property type="term" value="F:serine-type peptidase activity"/>
    <property type="evidence" value="ECO:0007669"/>
    <property type="project" value="UniProtKB-KW"/>
</dbReference>
<dbReference type="FunFam" id="3.90.226.10:FF:000090">
    <property type="entry name" value="Tail-specific protease"/>
    <property type="match status" value="1"/>
</dbReference>
<dbReference type="InterPro" id="IPR020992">
    <property type="entry name" value="Tail_Prtase_C"/>
</dbReference>
<dbReference type="InterPro" id="IPR029045">
    <property type="entry name" value="ClpP/crotonase-like_dom_sf"/>
</dbReference>
<dbReference type="CDD" id="cd07560">
    <property type="entry name" value="Peptidase_S41_CPP"/>
    <property type="match status" value="1"/>
</dbReference>
<evidence type="ECO:0000313" key="7">
    <source>
        <dbReference type="EMBL" id="EDM49460.1"/>
    </source>
</evidence>
<dbReference type="Gene3D" id="2.30.42.10">
    <property type="match status" value="1"/>
</dbReference>
<evidence type="ECO:0000256" key="4">
    <source>
        <dbReference type="ARBA" id="ARBA00022825"/>
    </source>
</evidence>
<dbReference type="STRING" id="443152.MDG893_09681"/>
<accession>A6EUG1</accession>
<keyword evidence="3 5" id="KW-0378">Hydrolase</keyword>
<sequence>MATGSVLAYNKTMSQSSDTRKALNQLPVAAHHGAPLRSARYRPHRQVTKLMSIAERFVTRYSTTMGGVMPGKKTFALALTLALAVPVSAKLDTDKVYQPVSPTVEQARANILIARQLQFTHFRDLSINDSLSGDVFDAYLDYLDGQRVYLTQKDIDKFSAIRLGLGSALKTGQLQPGFDIYNLVQQRIIERLEFALDLIDNGIDKLDFSADERILLDRSDADWAADREALDDLWVKRIKNAVLAQRLNDSDDESIKEALHRRYEGQLKRAYQARSEDAFQAYMNAFAGMWDPHTSYFSPRTSENFNINMSLSLEGIGAVLQSDNEYTKVVRLVPGGPASKQGQLEPADRIVSVKQDDEEKPVNVIGWRLDEVVDLIRGPRESTVTLEVIPADAPDETVTETIAIERDKVKLEEQSASKEVIEFERGGTTYSIGVINIPTFYADFKAMQDGDPNYKSTTRDVRKLIDELKADGVDGVVMDLRNNGGGALHEANDLVGLFIEEGPTVQIRNSNNDVQVLNDEDPSVAYDGPLVVLVNRMSASASEIFAGAIQDYGRGLVVGSQTFGKGTVQAVRPLNHGQLKITQSKFYRVSGGSTQHKGVIPDIEIPSRVDKTRIGEDALDHALPWDQIEAVPHARYFDFSGIIDELRKRHDTRFEENPEFSLLQQEIEFLKQQREQEYVSLNLEKRKAYQSQIENTRLTIANARRAIHGEEAFESLDALDDWQDEQAAEPDRADDELDFIIREGGNIMADMLELDQRMASILAPKQITAQAGTLSSKSGQ</sequence>
<keyword evidence="8" id="KW-1185">Reference proteome</keyword>
<keyword evidence="4 5" id="KW-0720">Serine protease</keyword>
<gene>
    <name evidence="7" type="ORF">MDG893_09681</name>
</gene>
<dbReference type="PANTHER" id="PTHR32060:SF22">
    <property type="entry name" value="CARBOXYL-TERMINAL-PROCESSING PEPTIDASE 3, CHLOROPLASTIC"/>
    <property type="match status" value="1"/>
</dbReference>
<reference evidence="7 8" key="1">
    <citation type="submission" date="2007-06" db="EMBL/GenBank/DDBJ databases">
        <authorList>
            <person name="Green D."/>
            <person name="Ferriera S."/>
            <person name="Johnson J."/>
            <person name="Kravitz S."/>
            <person name="Beeson K."/>
            <person name="Sutton G."/>
            <person name="Rogers Y.-H."/>
            <person name="Friedman R."/>
            <person name="Frazier M."/>
            <person name="Venter J.C."/>
        </authorList>
    </citation>
    <scope>NUCLEOTIDE SEQUENCE [LARGE SCALE GENOMIC DNA]</scope>
    <source>
        <strain evidence="7 8">DG893</strain>
    </source>
</reference>
<dbReference type="PROSITE" id="PS50106">
    <property type="entry name" value="PDZ"/>
    <property type="match status" value="1"/>
</dbReference>
<dbReference type="MEROPS" id="S41.001"/>
<dbReference type="Pfam" id="PF00595">
    <property type="entry name" value="PDZ"/>
    <property type="match status" value="1"/>
</dbReference>
<dbReference type="AlphaFoldDB" id="A6EUG1"/>
<dbReference type="SUPFAM" id="SSF50156">
    <property type="entry name" value="PDZ domain-like"/>
    <property type="match status" value="1"/>
</dbReference>
<dbReference type="InterPro" id="IPR036034">
    <property type="entry name" value="PDZ_sf"/>
</dbReference>
<feature type="domain" description="PDZ" evidence="6">
    <location>
        <begin position="306"/>
        <end position="377"/>
    </location>
</feature>
<dbReference type="Pfam" id="PF17804">
    <property type="entry name" value="TSP_NTD"/>
    <property type="match status" value="1"/>
</dbReference>
<dbReference type="Pfam" id="PF11818">
    <property type="entry name" value="DUF3340"/>
    <property type="match status" value="1"/>
</dbReference>
<keyword evidence="2 5" id="KW-0645">Protease</keyword>
<dbReference type="GO" id="GO:0006508">
    <property type="term" value="P:proteolysis"/>
    <property type="evidence" value="ECO:0007669"/>
    <property type="project" value="UniProtKB-KW"/>
</dbReference>
<protein>
    <submittedName>
        <fullName evidence="7">Periplasmic protease</fullName>
    </submittedName>
</protein>
<dbReference type="Proteomes" id="UP000005856">
    <property type="component" value="Unassembled WGS sequence"/>
</dbReference>